<comment type="caution">
    <text evidence="4">The sequence shown here is derived from an EMBL/GenBank/DDBJ whole genome shotgun (WGS) entry which is preliminary data.</text>
</comment>
<keyword evidence="1" id="KW-0863">Zinc-finger</keyword>
<dbReference type="GO" id="GO:0016567">
    <property type="term" value="P:protein ubiquitination"/>
    <property type="evidence" value="ECO:0007669"/>
    <property type="project" value="TreeGrafter"/>
</dbReference>
<dbReference type="InterPro" id="IPR013083">
    <property type="entry name" value="Znf_RING/FYVE/PHD"/>
</dbReference>
<evidence type="ECO:0000259" key="3">
    <source>
        <dbReference type="PROSITE" id="PS50089"/>
    </source>
</evidence>
<dbReference type="EMBL" id="JAJJMB010009609">
    <property type="protein sequence ID" value="KAI3912779.1"/>
    <property type="molecule type" value="Genomic_DNA"/>
</dbReference>
<dbReference type="SMART" id="SM00184">
    <property type="entry name" value="RING"/>
    <property type="match status" value="1"/>
</dbReference>
<dbReference type="PANTHER" id="PTHR45676:SF84">
    <property type="entry name" value="RING-TYPE DOMAIN-CONTAINING PROTEIN"/>
    <property type="match status" value="1"/>
</dbReference>
<feature type="domain" description="RING-type" evidence="3">
    <location>
        <begin position="94"/>
        <end position="136"/>
    </location>
</feature>
<dbReference type="AlphaFoldDB" id="A0AAD4SMA1"/>
<keyword evidence="1" id="KW-0862">Zinc</keyword>
<dbReference type="Pfam" id="PF13639">
    <property type="entry name" value="zf-RING_2"/>
    <property type="match status" value="1"/>
</dbReference>
<dbReference type="Gene3D" id="3.30.40.10">
    <property type="entry name" value="Zinc/RING finger domain, C3HC4 (zinc finger)"/>
    <property type="match status" value="1"/>
</dbReference>
<feature type="transmembrane region" description="Helical" evidence="2">
    <location>
        <begin position="20"/>
        <end position="47"/>
    </location>
</feature>
<evidence type="ECO:0000313" key="4">
    <source>
        <dbReference type="EMBL" id="KAI3912779.1"/>
    </source>
</evidence>
<evidence type="ECO:0000256" key="2">
    <source>
        <dbReference type="SAM" id="Phobius"/>
    </source>
</evidence>
<dbReference type="GO" id="GO:0008270">
    <property type="term" value="F:zinc ion binding"/>
    <property type="evidence" value="ECO:0007669"/>
    <property type="project" value="UniProtKB-KW"/>
</dbReference>
<evidence type="ECO:0000256" key="1">
    <source>
        <dbReference type="PROSITE-ProRule" id="PRU00175"/>
    </source>
</evidence>
<dbReference type="InterPro" id="IPR001841">
    <property type="entry name" value="Znf_RING"/>
</dbReference>
<accession>A0AAD4SMA1</accession>
<keyword evidence="2" id="KW-1133">Transmembrane helix</keyword>
<dbReference type="SUPFAM" id="SSF57850">
    <property type="entry name" value="RING/U-box"/>
    <property type="match status" value="1"/>
</dbReference>
<organism evidence="4 5">
    <name type="scientific">Papaver atlanticum</name>
    <dbReference type="NCBI Taxonomy" id="357466"/>
    <lineage>
        <taxon>Eukaryota</taxon>
        <taxon>Viridiplantae</taxon>
        <taxon>Streptophyta</taxon>
        <taxon>Embryophyta</taxon>
        <taxon>Tracheophyta</taxon>
        <taxon>Spermatophyta</taxon>
        <taxon>Magnoliopsida</taxon>
        <taxon>Ranunculales</taxon>
        <taxon>Papaveraceae</taxon>
        <taxon>Papaveroideae</taxon>
        <taxon>Papaver</taxon>
    </lineage>
</organism>
<proteinExistence type="predicted"/>
<reference evidence="4" key="1">
    <citation type="submission" date="2022-04" db="EMBL/GenBank/DDBJ databases">
        <title>A functionally conserved STORR gene fusion in Papaver species that diverged 16.8 million years ago.</title>
        <authorList>
            <person name="Catania T."/>
        </authorList>
    </citation>
    <scope>NUCLEOTIDE SEQUENCE</scope>
    <source>
        <strain evidence="4">S-188037</strain>
    </source>
</reference>
<evidence type="ECO:0000313" key="5">
    <source>
        <dbReference type="Proteomes" id="UP001202328"/>
    </source>
</evidence>
<keyword evidence="1" id="KW-0479">Metal-binding</keyword>
<dbReference type="CDD" id="cd16461">
    <property type="entry name" value="RING-H2_EL5-like"/>
    <property type="match status" value="1"/>
</dbReference>
<protein>
    <recommendedName>
        <fullName evidence="3">RING-type domain-containing protein</fullName>
    </recommendedName>
</protein>
<keyword evidence="5" id="KW-1185">Reference proteome</keyword>
<keyword evidence="2" id="KW-0472">Membrane</keyword>
<sequence>MGSLQQPPPPPEMPRTNLSPFYYGLVVIGSTAVILAIYNIFVVGWCISRRGRQPLEIPIDQPLPVITSQIFYGNSSSLLISTFKYKKEGKDDECVICLSSYEDGQDVKQLSRCKHSFHASCIDMWLFSHSDCPICRTTVGPPSGSRPLVSSFQADSVSESA</sequence>
<dbReference type="PANTHER" id="PTHR45676">
    <property type="entry name" value="RING-H2 FINGER PROTEIN ATL51-RELATED"/>
    <property type="match status" value="1"/>
</dbReference>
<keyword evidence="2" id="KW-0812">Transmembrane</keyword>
<dbReference type="Proteomes" id="UP001202328">
    <property type="component" value="Unassembled WGS sequence"/>
</dbReference>
<gene>
    <name evidence="4" type="ORF">MKW98_005699</name>
</gene>
<dbReference type="PROSITE" id="PS50089">
    <property type="entry name" value="ZF_RING_2"/>
    <property type="match status" value="1"/>
</dbReference>
<name>A0AAD4SMA1_9MAGN</name>